<dbReference type="Gene3D" id="3.40.50.720">
    <property type="entry name" value="NAD(P)-binding Rossmann-like Domain"/>
    <property type="match status" value="1"/>
</dbReference>
<dbReference type="Pfam" id="PF14667">
    <property type="entry name" value="Polysacc_synt_C"/>
    <property type="match status" value="1"/>
</dbReference>
<organism evidence="3 4">
    <name type="scientific">Tangfeifania diversioriginum</name>
    <dbReference type="NCBI Taxonomy" id="1168035"/>
    <lineage>
        <taxon>Bacteria</taxon>
        <taxon>Pseudomonadati</taxon>
        <taxon>Bacteroidota</taxon>
        <taxon>Bacteroidia</taxon>
        <taxon>Marinilabiliales</taxon>
        <taxon>Prolixibacteraceae</taxon>
        <taxon>Tangfeifania</taxon>
    </lineage>
</organism>
<gene>
    <name evidence="3" type="ORF">SAMN05444280_11979</name>
</gene>
<reference evidence="3 4" key="1">
    <citation type="submission" date="2016-11" db="EMBL/GenBank/DDBJ databases">
        <authorList>
            <person name="Jaros S."/>
            <person name="Januszkiewicz K."/>
            <person name="Wedrychowicz H."/>
        </authorList>
    </citation>
    <scope>NUCLEOTIDE SEQUENCE [LARGE SCALE GENOMIC DNA]</scope>
    <source>
        <strain evidence="3 4">DSM 27063</strain>
    </source>
</reference>
<dbReference type="InterPro" id="IPR029303">
    <property type="entry name" value="CapF_C"/>
</dbReference>
<evidence type="ECO:0000313" key="4">
    <source>
        <dbReference type="Proteomes" id="UP000184050"/>
    </source>
</evidence>
<dbReference type="CDD" id="cd07007">
    <property type="entry name" value="cupin_CapF-like_C"/>
    <property type="match status" value="1"/>
</dbReference>
<dbReference type="EMBL" id="FQZE01000019">
    <property type="protein sequence ID" value="SHJ44125.1"/>
    <property type="molecule type" value="Genomic_DNA"/>
</dbReference>
<feature type="domain" description="NAD-dependent epimerase/dehydratase" evidence="1">
    <location>
        <begin position="5"/>
        <end position="178"/>
    </location>
</feature>
<name>A0A1M6JBQ3_9BACT</name>
<dbReference type="InterPro" id="IPR050177">
    <property type="entry name" value="Lipid_A_modif_metabolic_enz"/>
</dbReference>
<dbReference type="PANTHER" id="PTHR43245">
    <property type="entry name" value="BIFUNCTIONAL POLYMYXIN RESISTANCE PROTEIN ARNA"/>
    <property type="match status" value="1"/>
</dbReference>
<dbReference type="InterPro" id="IPR036291">
    <property type="entry name" value="NAD(P)-bd_dom_sf"/>
</dbReference>
<evidence type="ECO:0000259" key="1">
    <source>
        <dbReference type="Pfam" id="PF01370"/>
    </source>
</evidence>
<dbReference type="InterPro" id="IPR011051">
    <property type="entry name" value="RmlC_Cupin_sf"/>
</dbReference>
<dbReference type="RefSeq" id="WP_073170080.1">
    <property type="nucleotide sequence ID" value="NZ_FQZE01000019.1"/>
</dbReference>
<dbReference type="PANTHER" id="PTHR43245:SF55">
    <property type="entry name" value="NAD(P)-BINDING DOMAIN-CONTAINING PROTEIN"/>
    <property type="match status" value="1"/>
</dbReference>
<sequence length="386" mass="44156">MKIGITGQSGFIGTHLYNYLGLQEGIERIPFEDDFFKDKSKLQSWVAKCDAIVHLAAMNRHGDPQVIYDTNIKLVKQLISACEQTNSKPHILFSSSTQEERGNPYGNSKKEGRKLLEQWAEKNNAHFTGFVIPNVFGPFGNPYYNSFIATFCHQLTHGEQPKIDVDGEVKLIYVGELVQEFRKNIKLHRVAQSDTQSNTVSNTAKHCETIKIPHTKEIKVSKVLNLLESYKADYFDKGIIPDLSNEFEKNLFNTFLCYIDYERFFPFPLKLNTDDRGSFVETVKLNSGGQVSFSTTVPGITRGNHFHTRKAERFAVIKGKARIDIRKIGTDKVLSFELDGSQPSFVDMPVWYTHNITNIGSEDLYTIFWINEHFNPKDPDTYFEKV</sequence>
<dbReference type="InterPro" id="IPR001509">
    <property type="entry name" value="Epimerase_deHydtase"/>
</dbReference>
<dbReference type="Proteomes" id="UP000184050">
    <property type="component" value="Unassembled WGS sequence"/>
</dbReference>
<proteinExistence type="predicted"/>
<dbReference type="InterPro" id="IPR014710">
    <property type="entry name" value="RmlC-like_jellyroll"/>
</dbReference>
<evidence type="ECO:0000259" key="2">
    <source>
        <dbReference type="Pfam" id="PF14667"/>
    </source>
</evidence>
<accession>A0A1M6JBQ3</accession>
<evidence type="ECO:0000313" key="3">
    <source>
        <dbReference type="EMBL" id="SHJ44125.1"/>
    </source>
</evidence>
<feature type="domain" description="Capsular polysaccharide assembling protein CapF C-terminal" evidence="2">
    <location>
        <begin position="272"/>
        <end position="382"/>
    </location>
</feature>
<keyword evidence="4" id="KW-1185">Reference proteome</keyword>
<dbReference type="Pfam" id="PF01370">
    <property type="entry name" value="Epimerase"/>
    <property type="match status" value="1"/>
</dbReference>
<protein>
    <submittedName>
        <fullName evidence="3">UDP-2-acetamido-2,6-beta-L-arabino-hexul-4-ose reductase</fullName>
    </submittedName>
</protein>
<dbReference type="STRING" id="1168035.SAMN05444280_11979"/>
<dbReference type="AlphaFoldDB" id="A0A1M6JBQ3"/>
<dbReference type="OrthoDB" id="9801056at2"/>
<dbReference type="Gene3D" id="2.60.120.10">
    <property type="entry name" value="Jelly Rolls"/>
    <property type="match status" value="1"/>
</dbReference>
<dbReference type="SUPFAM" id="SSF51182">
    <property type="entry name" value="RmlC-like cupins"/>
    <property type="match status" value="1"/>
</dbReference>
<dbReference type="SUPFAM" id="SSF51735">
    <property type="entry name" value="NAD(P)-binding Rossmann-fold domains"/>
    <property type="match status" value="1"/>
</dbReference>